<feature type="region of interest" description="Disordered" evidence="1">
    <location>
        <begin position="1154"/>
        <end position="1303"/>
    </location>
</feature>
<feature type="region of interest" description="Disordered" evidence="1">
    <location>
        <begin position="565"/>
        <end position="622"/>
    </location>
</feature>
<feature type="region of interest" description="Disordered" evidence="1">
    <location>
        <begin position="1031"/>
        <end position="1100"/>
    </location>
</feature>
<feature type="compositionally biased region" description="Polar residues" evidence="1">
    <location>
        <begin position="300"/>
        <end position="321"/>
    </location>
</feature>
<dbReference type="OrthoDB" id="5597783at2759"/>
<feature type="compositionally biased region" description="Basic and acidic residues" evidence="1">
    <location>
        <begin position="1036"/>
        <end position="1045"/>
    </location>
</feature>
<comment type="caution">
    <text evidence="3">The sequence shown here is derived from an EMBL/GenBank/DDBJ whole genome shotgun (WGS) entry which is preliminary data.</text>
</comment>
<feature type="region of interest" description="Disordered" evidence="1">
    <location>
        <begin position="489"/>
        <end position="551"/>
    </location>
</feature>
<feature type="compositionally biased region" description="Basic and acidic residues" evidence="1">
    <location>
        <begin position="1172"/>
        <end position="1182"/>
    </location>
</feature>
<dbReference type="InterPro" id="IPR003163">
    <property type="entry name" value="Tscrpt_reg_HTH_APSES-type"/>
</dbReference>
<feature type="compositionally biased region" description="Polar residues" evidence="1">
    <location>
        <begin position="220"/>
        <end position="234"/>
    </location>
</feature>
<feature type="region of interest" description="Disordered" evidence="1">
    <location>
        <begin position="103"/>
        <end position="388"/>
    </location>
</feature>
<feature type="compositionally biased region" description="Low complexity" evidence="1">
    <location>
        <begin position="12"/>
        <end position="23"/>
    </location>
</feature>
<feature type="compositionally biased region" description="Acidic residues" evidence="1">
    <location>
        <begin position="187"/>
        <end position="206"/>
    </location>
</feature>
<feature type="region of interest" description="Disordered" evidence="1">
    <location>
        <begin position="1115"/>
        <end position="1135"/>
    </location>
</feature>
<protein>
    <recommendedName>
        <fullName evidence="2">HTH APSES-type domain-containing protein</fullName>
    </recommendedName>
</protein>
<feature type="compositionally biased region" description="Low complexity" evidence="1">
    <location>
        <begin position="1188"/>
        <end position="1202"/>
    </location>
</feature>
<evidence type="ECO:0000259" key="2">
    <source>
        <dbReference type="PROSITE" id="PS51299"/>
    </source>
</evidence>
<dbReference type="Pfam" id="PF25318">
    <property type="entry name" value="WHD_GDS1"/>
    <property type="match status" value="1"/>
</dbReference>
<evidence type="ECO:0000256" key="1">
    <source>
        <dbReference type="SAM" id="MobiDB-lite"/>
    </source>
</evidence>
<feature type="domain" description="HTH APSES-type" evidence="2">
    <location>
        <begin position="841"/>
        <end position="951"/>
    </location>
</feature>
<dbReference type="InterPro" id="IPR057511">
    <property type="entry name" value="WH_GDS1"/>
</dbReference>
<feature type="compositionally biased region" description="Low complexity" evidence="1">
    <location>
        <begin position="575"/>
        <end position="622"/>
    </location>
</feature>
<dbReference type="PROSITE" id="PS51299">
    <property type="entry name" value="HTH_APSES"/>
    <property type="match status" value="1"/>
</dbReference>
<feature type="compositionally biased region" description="Basic and acidic residues" evidence="1">
    <location>
        <begin position="250"/>
        <end position="259"/>
    </location>
</feature>
<feature type="compositionally biased region" description="Basic and acidic residues" evidence="1">
    <location>
        <begin position="1239"/>
        <end position="1262"/>
    </location>
</feature>
<feature type="compositionally biased region" description="Polar residues" evidence="1">
    <location>
        <begin position="447"/>
        <end position="464"/>
    </location>
</feature>
<evidence type="ECO:0000313" key="3">
    <source>
        <dbReference type="EMBL" id="OBZ89988.1"/>
    </source>
</evidence>
<feature type="compositionally biased region" description="Low complexity" evidence="1">
    <location>
        <begin position="1068"/>
        <end position="1079"/>
    </location>
</feature>
<name>A0A1C7NLT0_9FUNG</name>
<dbReference type="GO" id="GO:0003677">
    <property type="term" value="F:DNA binding"/>
    <property type="evidence" value="ECO:0007669"/>
    <property type="project" value="InterPro"/>
</dbReference>
<feature type="region of interest" description="Disordered" evidence="1">
    <location>
        <begin position="795"/>
        <end position="824"/>
    </location>
</feature>
<organism evidence="3 4">
    <name type="scientific">Choanephora cucurbitarum</name>
    <dbReference type="NCBI Taxonomy" id="101091"/>
    <lineage>
        <taxon>Eukaryota</taxon>
        <taxon>Fungi</taxon>
        <taxon>Fungi incertae sedis</taxon>
        <taxon>Mucoromycota</taxon>
        <taxon>Mucoromycotina</taxon>
        <taxon>Mucoromycetes</taxon>
        <taxon>Mucorales</taxon>
        <taxon>Mucorineae</taxon>
        <taxon>Choanephoraceae</taxon>
        <taxon>Choanephoroideae</taxon>
        <taxon>Choanephora</taxon>
    </lineage>
</organism>
<evidence type="ECO:0000313" key="4">
    <source>
        <dbReference type="Proteomes" id="UP000093000"/>
    </source>
</evidence>
<feature type="compositionally biased region" description="Acidic residues" evidence="1">
    <location>
        <begin position="1280"/>
        <end position="1303"/>
    </location>
</feature>
<feature type="region of interest" description="Disordered" evidence="1">
    <location>
        <begin position="1"/>
        <end position="48"/>
    </location>
</feature>
<feature type="compositionally biased region" description="Low complexity" evidence="1">
    <location>
        <begin position="811"/>
        <end position="824"/>
    </location>
</feature>
<feature type="compositionally biased region" description="Low complexity" evidence="1">
    <location>
        <begin position="322"/>
        <end position="367"/>
    </location>
</feature>
<accession>A0A1C7NLT0</accession>
<feature type="compositionally biased region" description="Basic and acidic residues" evidence="1">
    <location>
        <begin position="489"/>
        <end position="527"/>
    </location>
</feature>
<sequence length="1303" mass="140490">MAQKSTSHDNTQQKAKQPQQQQELEQEQPPPQQQRQGGGLPVSIHPDDAKDKVFTAILKALLKMGNKPSSPKELANIIVKHKYATLGGATPFATVSSRISQHFKRAAEHNPPRAPLLAKHVDQNHSRKINYSLATESVSKTADDSSHTAATDDDEERPNPLRTNSKTRRTPFSKAKRSLRSAHKPDEDDNENDEEEEDDDSEEEEERKDAHQQKRLKPNTYLSQESNASLPNLVNSNNDDEEEESEGEQSDYHEEMLKDADEEIDLQLPTGRRLSRRHSKITAKPQNTIDIKKTSPPASPKSTNYPNTSPASSTQSPEANNTTTTTVIDSTSSPSPATVTVTSAPNISNNNITIPASSSSAATPTTILPKPSNKLTVPQDNIPHAPTRKPSFSFSSGFANDQEFWTPFSFEHDFDNVFVHDGSTAHHIPFNIATPESVSVSELDDYFTSTGSTPNRSQRKSFSSAMLGPNDKSLLQKVLLASAARGVADRIEEKSEQETGGRPESIKAIKKEKGERDEKETKQEDALATKTVEQPTESVMSTADKSKSVSVSKLMDVKNSEDFVKFEDDEKKESSPSTAAVSSTAPVPVSEPPSTQTNSITSTNATAAAAPPPASSAANASTTNTGTAAIASSAPSTSNTPPVKKVAEILPATSTTLTAAEILKSMNIQNLNLSALHQMTSNIPSLQHLSPTFDLAKTMAAYMQSLAKSASASNPSSSSSSHSADLKTILARFPALEAFIKKDSPAPASNNTATTTPSTASGLSVLPLAPSTSSVSLVTPSSSIHCVAAGTATPPLLSPTATEHAPHLHNSTSSTATPTPSITAGSTEPIVHTLTPFNPPMYITLVDHIAVCVVVLPKTEHSPEYRIMRRVDSGFINGTVLLTAGGIETESERSMILSFEMERIRMPKKKSPLFGTWIPLRRAQELAVTCSIQHKLGHFLEDSIESFFPSPLPIQINARKPTRDSRLTALALAALRSTSDTTKNNGFVIPPISRQASSSGSMAAATQLQELLLTHPHKALKSNGLINTAREPLLGRFDEPEKTDKLLMTTKPTTTANQQEDKDESDVDVVNSSDSSVASNDEESDTESSSGTIHSATGLDKKKQAKFLQRVKPPPINTNAAALSSASTATTPTTSTATSAAALDLQEILSRVTSKQPLHIHPRDLQKKRRRSVDGKSDKEDIPEPAAKTSKSLHTSSPPLSSTRKKPSNHTNTNTSSKATKPSQVKKQPIANHTSVVKHRSEASNKKKKEEEIDNVVVEHKSLPAIQNSTATQPPIVKQEDEDEDDEDEDIDIGGSDFDDDLR</sequence>
<feature type="compositionally biased region" description="Polar residues" evidence="1">
    <location>
        <begin position="1209"/>
        <end position="1235"/>
    </location>
</feature>
<dbReference type="EMBL" id="LUGH01000069">
    <property type="protein sequence ID" value="OBZ89988.1"/>
    <property type="molecule type" value="Genomic_DNA"/>
</dbReference>
<dbReference type="Gene3D" id="3.10.260.10">
    <property type="entry name" value="Transcription regulator HTH, APSES-type DNA-binding domain"/>
    <property type="match status" value="1"/>
</dbReference>
<feature type="compositionally biased region" description="Basic residues" evidence="1">
    <location>
        <begin position="165"/>
        <end position="182"/>
    </location>
</feature>
<keyword evidence="4" id="KW-1185">Reference proteome</keyword>
<feature type="compositionally biased region" description="Acidic residues" evidence="1">
    <location>
        <begin position="238"/>
        <end position="249"/>
    </location>
</feature>
<feature type="compositionally biased region" description="Polar residues" evidence="1">
    <location>
        <begin position="1"/>
        <end position="10"/>
    </location>
</feature>
<feature type="compositionally biased region" description="Polar residues" evidence="1">
    <location>
        <begin position="531"/>
        <end position="551"/>
    </location>
</feature>
<dbReference type="SUPFAM" id="SSF54616">
    <property type="entry name" value="DNA-binding domain of Mlu1-box binding protein MBP1"/>
    <property type="match status" value="1"/>
</dbReference>
<feature type="compositionally biased region" description="Basic and acidic residues" evidence="1">
    <location>
        <begin position="565"/>
        <end position="574"/>
    </location>
</feature>
<gene>
    <name evidence="3" type="ORF">A0J61_01973</name>
</gene>
<proteinExistence type="predicted"/>
<dbReference type="InterPro" id="IPR036887">
    <property type="entry name" value="HTH_APSES_sf"/>
</dbReference>
<feature type="compositionally biased region" description="Low complexity" evidence="1">
    <location>
        <begin position="1118"/>
        <end position="1135"/>
    </location>
</feature>
<feature type="region of interest" description="Disordered" evidence="1">
    <location>
        <begin position="445"/>
        <end position="467"/>
    </location>
</feature>
<reference evidence="3 4" key="1">
    <citation type="submission" date="2016-03" db="EMBL/GenBank/DDBJ databases">
        <title>Choanephora cucurbitarum.</title>
        <authorList>
            <person name="Min B."/>
            <person name="Park H."/>
            <person name="Park J.-H."/>
            <person name="Shin H.-D."/>
            <person name="Choi I.-G."/>
        </authorList>
    </citation>
    <scope>NUCLEOTIDE SEQUENCE [LARGE SCALE GENOMIC DNA]</scope>
    <source>
        <strain evidence="3 4">KUS-F28377</strain>
    </source>
</reference>
<dbReference type="Proteomes" id="UP000093000">
    <property type="component" value="Unassembled WGS sequence"/>
</dbReference>
<dbReference type="STRING" id="101091.A0A1C7NLT0"/>
<dbReference type="InParanoid" id="A0A1C7NLT0"/>